<dbReference type="OrthoDB" id="6764942at2759"/>
<evidence type="ECO:0000259" key="6">
    <source>
        <dbReference type="PROSITE" id="PS50011"/>
    </source>
</evidence>
<evidence type="ECO:0000256" key="5">
    <source>
        <dbReference type="ARBA" id="ARBA00022840"/>
    </source>
</evidence>
<accession>A0A4C1ZUI3</accession>
<comment type="caution">
    <text evidence="7">The sequence shown here is derived from an EMBL/GenBank/DDBJ whole genome shotgun (WGS) entry which is preliminary data.</text>
</comment>
<feature type="domain" description="Protein kinase" evidence="6">
    <location>
        <begin position="1"/>
        <end position="252"/>
    </location>
</feature>
<name>A0A4C1ZUI3_EUMVA</name>
<keyword evidence="4 7" id="KW-0418">Kinase</keyword>
<dbReference type="GO" id="GO:0004674">
    <property type="term" value="F:protein serine/threonine kinase activity"/>
    <property type="evidence" value="ECO:0007669"/>
    <property type="project" value="UniProtKB-KW"/>
</dbReference>
<dbReference type="Proteomes" id="UP000299102">
    <property type="component" value="Unassembled WGS sequence"/>
</dbReference>
<dbReference type="Gene3D" id="1.10.510.10">
    <property type="entry name" value="Transferase(Phosphotransferase) domain 1"/>
    <property type="match status" value="1"/>
</dbReference>
<dbReference type="GO" id="GO:0005524">
    <property type="term" value="F:ATP binding"/>
    <property type="evidence" value="ECO:0007669"/>
    <property type="project" value="UniProtKB-KW"/>
</dbReference>
<dbReference type="STRING" id="151549.A0A4C1ZUI3"/>
<evidence type="ECO:0000256" key="3">
    <source>
        <dbReference type="ARBA" id="ARBA00022741"/>
    </source>
</evidence>
<keyword evidence="3" id="KW-0547">Nucleotide-binding</keyword>
<gene>
    <name evidence="7" type="primary">RPS6KA5</name>
    <name evidence="7" type="ORF">EVAR_37385_1</name>
</gene>
<keyword evidence="2" id="KW-0808">Transferase</keyword>
<keyword evidence="1" id="KW-0723">Serine/threonine-protein kinase</keyword>
<dbReference type="EMBL" id="BGZK01002076">
    <property type="protein sequence ID" value="GBP90325.1"/>
    <property type="molecule type" value="Genomic_DNA"/>
</dbReference>
<dbReference type="PROSITE" id="PS50011">
    <property type="entry name" value="PROTEIN_KINASE_DOM"/>
    <property type="match status" value="1"/>
</dbReference>
<sequence>MYADHLVPILERPHSRFVIDLDPGAAFAQCSCPLRLFMEIFVCRVCFDLFLERSFLTRFAGAYLSGYHPYKPTVIRLFSTRNVYEVTTNVDKERLQLFASRYGVVAESNSRRRSALIRLAPLNYVAGGELFTHLYQREHFTEDEVRIYIAEIILAIEQLHKKITKCEYPQLGIIYRDIKLENILLDTQGHIILTDFGLSKEFCGGDNRAYSFCGTIEYMAPEVVRSGSQGHDIMHTSQIILNFTPNGQRQTP</sequence>
<keyword evidence="5" id="KW-0067">ATP-binding</keyword>
<organism evidence="7 8">
    <name type="scientific">Eumeta variegata</name>
    <name type="common">Bagworm moth</name>
    <name type="synonym">Eumeta japonica</name>
    <dbReference type="NCBI Taxonomy" id="151549"/>
    <lineage>
        <taxon>Eukaryota</taxon>
        <taxon>Metazoa</taxon>
        <taxon>Ecdysozoa</taxon>
        <taxon>Arthropoda</taxon>
        <taxon>Hexapoda</taxon>
        <taxon>Insecta</taxon>
        <taxon>Pterygota</taxon>
        <taxon>Neoptera</taxon>
        <taxon>Endopterygota</taxon>
        <taxon>Lepidoptera</taxon>
        <taxon>Glossata</taxon>
        <taxon>Ditrysia</taxon>
        <taxon>Tineoidea</taxon>
        <taxon>Psychidae</taxon>
        <taxon>Oiketicinae</taxon>
        <taxon>Eumeta</taxon>
    </lineage>
</organism>
<dbReference type="InterPro" id="IPR000719">
    <property type="entry name" value="Prot_kinase_dom"/>
</dbReference>
<proteinExistence type="predicted"/>
<keyword evidence="8" id="KW-1185">Reference proteome</keyword>
<dbReference type="Pfam" id="PF00069">
    <property type="entry name" value="Pkinase"/>
    <property type="match status" value="1"/>
</dbReference>
<evidence type="ECO:0000256" key="2">
    <source>
        <dbReference type="ARBA" id="ARBA00022679"/>
    </source>
</evidence>
<evidence type="ECO:0000313" key="8">
    <source>
        <dbReference type="Proteomes" id="UP000299102"/>
    </source>
</evidence>
<dbReference type="FunFam" id="1.10.510.10:FF:000551">
    <property type="entry name" value="Non-specific serine/threonine protein kinase"/>
    <property type="match status" value="1"/>
</dbReference>
<dbReference type="SMART" id="SM00220">
    <property type="entry name" value="S_TKc"/>
    <property type="match status" value="1"/>
</dbReference>
<dbReference type="PROSITE" id="PS00108">
    <property type="entry name" value="PROTEIN_KINASE_ST"/>
    <property type="match status" value="1"/>
</dbReference>
<evidence type="ECO:0000313" key="7">
    <source>
        <dbReference type="EMBL" id="GBP90325.1"/>
    </source>
</evidence>
<dbReference type="InterPro" id="IPR008271">
    <property type="entry name" value="Ser/Thr_kinase_AS"/>
</dbReference>
<dbReference type="SUPFAM" id="SSF56112">
    <property type="entry name" value="Protein kinase-like (PK-like)"/>
    <property type="match status" value="1"/>
</dbReference>
<dbReference type="InterPro" id="IPR011009">
    <property type="entry name" value="Kinase-like_dom_sf"/>
</dbReference>
<protein>
    <submittedName>
        <fullName evidence="7">Ribosomal protein S6 kinase alpha-5</fullName>
    </submittedName>
</protein>
<reference evidence="7 8" key="1">
    <citation type="journal article" date="2019" name="Commun. Biol.">
        <title>The bagworm genome reveals a unique fibroin gene that provides high tensile strength.</title>
        <authorList>
            <person name="Kono N."/>
            <person name="Nakamura H."/>
            <person name="Ohtoshi R."/>
            <person name="Tomita M."/>
            <person name="Numata K."/>
            <person name="Arakawa K."/>
        </authorList>
    </citation>
    <scope>NUCLEOTIDE SEQUENCE [LARGE SCALE GENOMIC DNA]</scope>
</reference>
<evidence type="ECO:0000256" key="1">
    <source>
        <dbReference type="ARBA" id="ARBA00022527"/>
    </source>
</evidence>
<dbReference type="PANTHER" id="PTHR24351">
    <property type="entry name" value="RIBOSOMAL PROTEIN S6 KINASE"/>
    <property type="match status" value="1"/>
</dbReference>
<evidence type="ECO:0000256" key="4">
    <source>
        <dbReference type="ARBA" id="ARBA00022777"/>
    </source>
</evidence>
<dbReference type="AlphaFoldDB" id="A0A4C1ZUI3"/>